<dbReference type="EMBL" id="JAFLCK010000015">
    <property type="protein sequence ID" value="MBN8661039.1"/>
    <property type="molecule type" value="Genomic_DNA"/>
</dbReference>
<sequence>MMKDSSILGGKELIGYMVAAWLGFNLIGLPAAQAEKSVSKASAAGHSKVIADNFTNARGKADDSAACRQFVVDFYKWYVPKHTLEDAVRVRGKHFSAKLYKALKKDIDAASKSPDEIVGLDFDPIVNGQDVADRYRVGQCRKKDGKFFVDVYAEWKEPSVPKSKGPDIVAELSAQEGRYVFENFHYGETKFKENENLLSILKVLENDRLKYSNKAPKKP</sequence>
<evidence type="ECO:0000313" key="2">
    <source>
        <dbReference type="Proteomes" id="UP000664277"/>
    </source>
</evidence>
<accession>A0A8J7P8E4</accession>
<comment type="caution">
    <text evidence="1">The sequence shown here is derived from an EMBL/GenBank/DDBJ whole genome shotgun (WGS) entry which is preliminary data.</text>
</comment>
<evidence type="ECO:0000313" key="1">
    <source>
        <dbReference type="EMBL" id="MBN8661039.1"/>
    </source>
</evidence>
<gene>
    <name evidence="1" type="ORF">J0M35_11790</name>
</gene>
<dbReference type="Gene3D" id="3.10.450.50">
    <property type="match status" value="1"/>
</dbReference>
<reference evidence="1" key="1">
    <citation type="submission" date="2021-02" db="EMBL/GenBank/DDBJ databases">
        <title>Genome-Resolved Metagenomics of a Microbial Community Performing Photosynthetic Biological Nutrient Removal.</title>
        <authorList>
            <person name="Mcdaniel E.A."/>
        </authorList>
    </citation>
    <scope>NUCLEOTIDE SEQUENCE</scope>
    <source>
        <strain evidence="1">UWPOB_OBS1</strain>
    </source>
</reference>
<organism evidence="1 2">
    <name type="scientific">Candidatus Obscuribacter phosphatis</name>
    <dbReference type="NCBI Taxonomy" id="1906157"/>
    <lineage>
        <taxon>Bacteria</taxon>
        <taxon>Bacillati</taxon>
        <taxon>Candidatus Melainabacteria</taxon>
        <taxon>Candidatus Obscuribacterales</taxon>
        <taxon>Candidatus Obscuribacteraceae</taxon>
        <taxon>Candidatus Obscuribacter</taxon>
    </lineage>
</organism>
<dbReference type="Proteomes" id="UP000664277">
    <property type="component" value="Unassembled WGS sequence"/>
</dbReference>
<dbReference type="AlphaFoldDB" id="A0A8J7P8E4"/>
<proteinExistence type="predicted"/>
<name>A0A8J7P8E4_9BACT</name>
<protein>
    <submittedName>
        <fullName evidence="1">Uncharacterized protein</fullName>
    </submittedName>
</protein>